<dbReference type="Proteomes" id="UP000008064">
    <property type="component" value="Unassembled WGS sequence"/>
</dbReference>
<organism>
    <name type="scientific">Serpula lacrymans var. lacrymans (strain S7.9)</name>
    <name type="common">Dry rot fungus</name>
    <dbReference type="NCBI Taxonomy" id="578457"/>
    <lineage>
        <taxon>Eukaryota</taxon>
        <taxon>Fungi</taxon>
        <taxon>Dikarya</taxon>
        <taxon>Basidiomycota</taxon>
        <taxon>Agaricomycotina</taxon>
        <taxon>Agaricomycetes</taxon>
        <taxon>Agaricomycetidae</taxon>
        <taxon>Boletales</taxon>
        <taxon>Coniophorineae</taxon>
        <taxon>Serpulaceae</taxon>
        <taxon>Serpula</taxon>
    </lineage>
</organism>
<dbReference type="EMBL" id="GL945433">
    <property type="protein sequence ID" value="EGO25484.1"/>
    <property type="molecule type" value="Genomic_DNA"/>
</dbReference>
<name>F8NT11_SERL9</name>
<proteinExistence type="predicted"/>
<reference evidence="1" key="1">
    <citation type="submission" date="2011-04" db="EMBL/GenBank/DDBJ databases">
        <title>Evolution of plant cell wall degrading machinery underlies the functional diversity of forest fungi.</title>
        <authorList>
            <consortium name="US DOE Joint Genome Institute (JGI-PGF)"/>
            <person name="Eastwood D.C."/>
            <person name="Floudas D."/>
            <person name="Binder M."/>
            <person name="Majcherczyk A."/>
            <person name="Schneider P."/>
            <person name="Aerts A."/>
            <person name="Asiegbu F.O."/>
            <person name="Baker S.E."/>
            <person name="Barry K."/>
            <person name="Bendiksby M."/>
            <person name="Blumentritt M."/>
            <person name="Coutinho P.M."/>
            <person name="Cullen D."/>
            <person name="Cullen D."/>
            <person name="Gathman A."/>
            <person name="Goodell B."/>
            <person name="Henrissat B."/>
            <person name="Ihrmark K."/>
            <person name="Kauserud H."/>
            <person name="Kohler A."/>
            <person name="LaButti K."/>
            <person name="Lapidus A."/>
            <person name="Lavin J.L."/>
            <person name="Lee Y.-H."/>
            <person name="Lindquist E."/>
            <person name="Lilly W."/>
            <person name="Lucas S."/>
            <person name="Morin E."/>
            <person name="Murat C."/>
            <person name="Oguiza J.A."/>
            <person name="Park J."/>
            <person name="Pisabarro A.G."/>
            <person name="Riley R."/>
            <person name="Rosling A."/>
            <person name="Salamov A."/>
            <person name="Schmidt O."/>
            <person name="Schmutz J."/>
            <person name="Skrede I."/>
            <person name="Stenlid J."/>
            <person name="Wiebenga A."/>
            <person name="Xie X."/>
            <person name="Kues U."/>
            <person name="Hibbett D.S."/>
            <person name="Hoffmeister D."/>
            <person name="Hogberg N."/>
            <person name="Martin F."/>
            <person name="Grigoriev I.V."/>
            <person name="Watkinson S.C."/>
        </authorList>
    </citation>
    <scope>NUCLEOTIDE SEQUENCE</scope>
    <source>
        <strain evidence="1">S7.9</strain>
    </source>
</reference>
<dbReference type="AlphaFoldDB" id="F8NT11"/>
<dbReference type="KEGG" id="sla:SERLADRAFT_387526"/>
<dbReference type="GeneID" id="18811271"/>
<sequence>MAERKYVLLTSFRVCARLVAYGELRGSGVRVPSEGLSVTGAIWEAMSYLPSPALRQDHIDDTVISHSSSRDKGFEFVPEGLGKLGLCMPPPASETLTPDVPPPENEEEESDVLLTPIGRAAVEMVWLGCLALTSFGP</sequence>
<accession>F8NT11</accession>
<dbReference type="HOGENOM" id="CLU_154767_0_0_1"/>
<evidence type="ECO:0000313" key="1">
    <source>
        <dbReference type="EMBL" id="EGO25484.1"/>
    </source>
</evidence>
<dbReference type="OrthoDB" id="3357948at2759"/>
<gene>
    <name evidence="1" type="ORF">SERLADRAFT_387526</name>
</gene>
<dbReference type="RefSeq" id="XP_007317606.1">
    <property type="nucleotide sequence ID" value="XM_007317544.1"/>
</dbReference>
<protein>
    <submittedName>
        <fullName evidence="1">Uncharacterized protein</fullName>
    </submittedName>
</protein>